<evidence type="ECO:0000313" key="2">
    <source>
        <dbReference type="EMBL" id="MTW17479.1"/>
    </source>
</evidence>
<feature type="region of interest" description="Disordered" evidence="1">
    <location>
        <begin position="89"/>
        <end position="138"/>
    </location>
</feature>
<dbReference type="InterPro" id="IPR007763">
    <property type="entry name" value="NDUFA12"/>
</dbReference>
<dbReference type="OrthoDB" id="9795340at2"/>
<name>A0A327KIZ3_9BRAD</name>
<dbReference type="PANTHER" id="PTHR12910:SF2">
    <property type="entry name" value="NADH DEHYDROGENASE [UBIQUINONE] 1 ALPHA SUBCOMPLEX SUBUNIT 12"/>
    <property type="match status" value="1"/>
</dbReference>
<dbReference type="Proteomes" id="UP000438991">
    <property type="component" value="Unassembled WGS sequence"/>
</dbReference>
<dbReference type="GO" id="GO:0045271">
    <property type="term" value="C:respiratory chain complex I"/>
    <property type="evidence" value="ECO:0007669"/>
    <property type="project" value="InterPro"/>
</dbReference>
<accession>A0A327KIZ3</accession>
<protein>
    <submittedName>
        <fullName evidence="2">NADH:ubiquinone oxidoreductase subunit NDUFA12</fullName>
    </submittedName>
</protein>
<dbReference type="RefSeq" id="WP_111384376.1">
    <property type="nucleotide sequence ID" value="NZ_NPEW01000037.1"/>
</dbReference>
<proteinExistence type="predicted"/>
<evidence type="ECO:0000313" key="3">
    <source>
        <dbReference type="EMBL" id="VCU08109.1"/>
    </source>
</evidence>
<evidence type="ECO:0000313" key="4">
    <source>
        <dbReference type="Proteomes" id="UP000289200"/>
    </source>
</evidence>
<organism evidence="3 4">
    <name type="scientific">Rhodoplanes serenus</name>
    <dbReference type="NCBI Taxonomy" id="200615"/>
    <lineage>
        <taxon>Bacteria</taxon>
        <taxon>Pseudomonadati</taxon>
        <taxon>Pseudomonadota</taxon>
        <taxon>Alphaproteobacteria</taxon>
        <taxon>Hyphomicrobiales</taxon>
        <taxon>Nitrobacteraceae</taxon>
        <taxon>Rhodoplanes</taxon>
    </lineage>
</organism>
<dbReference type="GO" id="GO:0006979">
    <property type="term" value="P:response to oxidative stress"/>
    <property type="evidence" value="ECO:0007669"/>
    <property type="project" value="TreeGrafter"/>
</dbReference>
<dbReference type="EMBL" id="WNKV01000010">
    <property type="protein sequence ID" value="MTW17479.1"/>
    <property type="molecule type" value="Genomic_DNA"/>
</dbReference>
<sequence length="138" mass="16031">MDLKTFLTRFFTWWNGQTFGTQVWTARHGELVGEDEFGNRYYREKGGRISPALGFNRRWVIYNGEAEASRIPPEWHAWIHQIVDEPPPRQAVTPREWWKPHRPNLTGTPGAYRPPGSTLAQNRRPAATGDYKAWTPGR</sequence>
<dbReference type="Pfam" id="PF05071">
    <property type="entry name" value="NDUFA12"/>
    <property type="match status" value="1"/>
</dbReference>
<gene>
    <name evidence="2" type="ORF">GJ689_14840</name>
    <name evidence="3" type="ORF">RHODGE_RHODGE_01244</name>
</gene>
<dbReference type="Proteomes" id="UP000289200">
    <property type="component" value="Unassembled WGS sequence"/>
</dbReference>
<keyword evidence="4" id="KW-1185">Reference proteome</keyword>
<evidence type="ECO:0000313" key="5">
    <source>
        <dbReference type="Proteomes" id="UP000438991"/>
    </source>
</evidence>
<dbReference type="EMBL" id="UWOC01000110">
    <property type="protein sequence ID" value="VCU08109.1"/>
    <property type="molecule type" value="Genomic_DNA"/>
</dbReference>
<comment type="caution">
    <text evidence="3">The sequence shown here is derived from an EMBL/GenBank/DDBJ whole genome shotgun (WGS) entry which is preliminary data.</text>
</comment>
<dbReference type="AlphaFoldDB" id="A0A327KIZ3"/>
<reference evidence="4" key="2">
    <citation type="submission" date="2018-10" db="EMBL/GenBank/DDBJ databases">
        <authorList>
            <person name="Peiro R."/>
            <person name="Begona"/>
            <person name="Cbmso G."/>
            <person name="Lopez M."/>
            <person name="Gonzalez S."/>
            <person name="Sacristan E."/>
            <person name="Castillo E."/>
        </authorList>
    </citation>
    <scope>NUCLEOTIDE SEQUENCE [LARGE SCALE GENOMIC DNA]</scope>
</reference>
<dbReference type="NCBIfam" id="NF006040">
    <property type="entry name" value="PRK08183.1"/>
    <property type="match status" value="1"/>
</dbReference>
<reference evidence="2 5" key="3">
    <citation type="submission" date="2019-11" db="EMBL/GenBank/DDBJ databases">
        <title>Whole-genome sequence of Rhodoplanes serenus DSM 18633, type strain.</title>
        <authorList>
            <person name="Kyndt J.A."/>
            <person name="Meyer T.E."/>
        </authorList>
    </citation>
    <scope>NUCLEOTIDE SEQUENCE [LARGE SCALE GENOMIC DNA]</scope>
    <source>
        <strain evidence="2 5">DSM 18633</strain>
    </source>
</reference>
<dbReference type="PANTHER" id="PTHR12910">
    <property type="entry name" value="NADH-UBIQUINONE OXIDOREDUCTASE SUBUNIT B17.2"/>
    <property type="match status" value="1"/>
</dbReference>
<reference evidence="3" key="1">
    <citation type="submission" date="2018-10" db="EMBL/GenBank/DDBJ databases">
        <authorList>
            <person name="Peiro R."/>
            <person name="Begona"/>
            <person name="Cbmso G."/>
            <person name="Lopez M."/>
            <person name="Gonzalez S."/>
            <person name="Sacristan E."/>
            <person name="Castillo E."/>
        </authorList>
    </citation>
    <scope>NUCLEOTIDE SEQUENCE</scope>
    <source>
        <strain evidence="3">Rhod_genome</strain>
    </source>
</reference>
<evidence type="ECO:0000256" key="1">
    <source>
        <dbReference type="SAM" id="MobiDB-lite"/>
    </source>
</evidence>